<protein>
    <submittedName>
        <fullName evidence="2">Uncharacterized protein</fullName>
    </submittedName>
</protein>
<evidence type="ECO:0000256" key="1">
    <source>
        <dbReference type="SAM" id="MobiDB-lite"/>
    </source>
</evidence>
<dbReference type="Proteomes" id="UP000314294">
    <property type="component" value="Unassembled WGS sequence"/>
</dbReference>
<accession>A0A4Z2J0Y3</accession>
<reference evidence="2 3" key="1">
    <citation type="submission" date="2019-03" db="EMBL/GenBank/DDBJ databases">
        <title>First draft genome of Liparis tanakae, snailfish: a comprehensive survey of snailfish specific genes.</title>
        <authorList>
            <person name="Kim W."/>
            <person name="Song I."/>
            <person name="Jeong J.-H."/>
            <person name="Kim D."/>
            <person name="Kim S."/>
            <person name="Ryu S."/>
            <person name="Song J.Y."/>
            <person name="Lee S.K."/>
        </authorList>
    </citation>
    <scope>NUCLEOTIDE SEQUENCE [LARGE SCALE GENOMIC DNA]</scope>
    <source>
        <tissue evidence="2">Muscle</tissue>
    </source>
</reference>
<name>A0A4Z2J0Y3_9TELE</name>
<dbReference type="EMBL" id="SRLO01000035">
    <property type="protein sequence ID" value="TNN83113.1"/>
    <property type="molecule type" value="Genomic_DNA"/>
</dbReference>
<evidence type="ECO:0000313" key="3">
    <source>
        <dbReference type="Proteomes" id="UP000314294"/>
    </source>
</evidence>
<comment type="caution">
    <text evidence="2">The sequence shown here is derived from an EMBL/GenBank/DDBJ whole genome shotgun (WGS) entry which is preliminary data.</text>
</comment>
<sequence length="153" mass="16651">MVISRSRASNALFHSRDHPLSSPEVRSAASSVEDSPAARNQRLSPRREVSAGPADAPRRSTVRHFLLSPKDRNPVRATGALLTWVFINWVPEVVFDHLLDEELGLAVRVGAAAHGVLLVDGKVLRVSVHRGGAAEDQIVHPTCLRFLGNVDQS</sequence>
<feature type="region of interest" description="Disordered" evidence="1">
    <location>
        <begin position="1"/>
        <end position="61"/>
    </location>
</feature>
<evidence type="ECO:0000313" key="2">
    <source>
        <dbReference type="EMBL" id="TNN83113.1"/>
    </source>
</evidence>
<keyword evidence="3" id="KW-1185">Reference proteome</keyword>
<gene>
    <name evidence="2" type="ORF">EYF80_006720</name>
</gene>
<proteinExistence type="predicted"/>
<dbReference type="AlphaFoldDB" id="A0A4Z2J0Y3"/>
<organism evidence="2 3">
    <name type="scientific">Liparis tanakae</name>
    <name type="common">Tanaka's snailfish</name>
    <dbReference type="NCBI Taxonomy" id="230148"/>
    <lineage>
        <taxon>Eukaryota</taxon>
        <taxon>Metazoa</taxon>
        <taxon>Chordata</taxon>
        <taxon>Craniata</taxon>
        <taxon>Vertebrata</taxon>
        <taxon>Euteleostomi</taxon>
        <taxon>Actinopterygii</taxon>
        <taxon>Neopterygii</taxon>
        <taxon>Teleostei</taxon>
        <taxon>Neoteleostei</taxon>
        <taxon>Acanthomorphata</taxon>
        <taxon>Eupercaria</taxon>
        <taxon>Perciformes</taxon>
        <taxon>Cottioidei</taxon>
        <taxon>Cottales</taxon>
        <taxon>Liparidae</taxon>
        <taxon>Liparis</taxon>
    </lineage>
</organism>